<dbReference type="AlphaFoldDB" id="A0A3A6Q996"/>
<evidence type="ECO:0000256" key="2">
    <source>
        <dbReference type="ARBA" id="ARBA00022475"/>
    </source>
</evidence>
<dbReference type="InterPro" id="IPR051907">
    <property type="entry name" value="DoxX-like_oxidoreductase"/>
</dbReference>
<feature type="region of interest" description="Disordered" evidence="6">
    <location>
        <begin position="362"/>
        <end position="384"/>
    </location>
</feature>
<protein>
    <submittedName>
        <fullName evidence="8">DoxX family protein</fullName>
    </submittedName>
</protein>
<gene>
    <name evidence="8" type="ORF">DM826_05070</name>
</gene>
<keyword evidence="9" id="KW-1185">Reference proteome</keyword>
<evidence type="ECO:0000313" key="8">
    <source>
        <dbReference type="EMBL" id="RJX43624.1"/>
    </source>
</evidence>
<comment type="caution">
    <text evidence="8">The sequence shown here is derived from an EMBL/GenBank/DDBJ whole genome shotgun (WGS) entry which is preliminary data.</text>
</comment>
<dbReference type="EMBL" id="QKNY01000007">
    <property type="protein sequence ID" value="RJX43624.1"/>
    <property type="molecule type" value="Genomic_DNA"/>
</dbReference>
<feature type="transmembrane region" description="Helical" evidence="7">
    <location>
        <begin position="233"/>
        <end position="252"/>
    </location>
</feature>
<evidence type="ECO:0000256" key="6">
    <source>
        <dbReference type="SAM" id="MobiDB-lite"/>
    </source>
</evidence>
<evidence type="ECO:0000256" key="3">
    <source>
        <dbReference type="ARBA" id="ARBA00022692"/>
    </source>
</evidence>
<keyword evidence="4 7" id="KW-1133">Transmembrane helix</keyword>
<proteinExistence type="predicted"/>
<evidence type="ECO:0000256" key="4">
    <source>
        <dbReference type="ARBA" id="ARBA00022989"/>
    </source>
</evidence>
<feature type="transmembrane region" description="Helical" evidence="7">
    <location>
        <begin position="99"/>
        <end position="122"/>
    </location>
</feature>
<feature type="transmembrane region" description="Helical" evidence="7">
    <location>
        <begin position="291"/>
        <end position="314"/>
    </location>
</feature>
<reference evidence="8 9" key="1">
    <citation type="submission" date="2018-06" db="EMBL/GenBank/DDBJ databases">
        <title>Halonotius sp. F13-13 a new haloarchaeeon isolated from a solar saltern from Isla Cristina, Huelva, Spain.</title>
        <authorList>
            <person name="Duran-Viseras A."/>
            <person name="Sanchez-Porro C."/>
            <person name="Ventosa A."/>
        </authorList>
    </citation>
    <scope>NUCLEOTIDE SEQUENCE [LARGE SCALE GENOMIC DNA]</scope>
    <source>
        <strain evidence="8 9">F13-13</strain>
    </source>
</reference>
<dbReference type="Proteomes" id="UP000276588">
    <property type="component" value="Unassembled WGS sequence"/>
</dbReference>
<evidence type="ECO:0000256" key="5">
    <source>
        <dbReference type="ARBA" id="ARBA00023136"/>
    </source>
</evidence>
<dbReference type="Pfam" id="PF07681">
    <property type="entry name" value="DoxX"/>
    <property type="match status" value="1"/>
</dbReference>
<sequence>MRRMHYRLRRVVGALTALLVAAQVLIGSAAAHIEYVTPGGEPQDVVAFLTDALTTPFIVAVLLGGFLVIVAGLAAYLYVRPFPADIAAFRAIMDDYEDLLPWLFRLSMGMPMIGAGFGGYFFSPAVELPYPTALRLFGISVGFLLLFGLATRVVAVGTLLLYLAVLPSEPGLLLAFEYIPGLLAIALLGGGRPSADAMIARMADDDRTVYSDIDPFYRRVAVPFAERIEPYTAMVPTLLRGGIGVAFIYLGITQKLLRPGQSLAVVAKYDLTAVVSVAPELWVIGAGLTEALVGVMFILGAFTRGFSLVAFGLFVTTLFGLPDDPVVAHISLFGLVSALLITGAGPYSVDEWLKSKFGAAADFVGPDDSDRREPPTAEEPVGDD</sequence>
<dbReference type="PANTHER" id="PTHR33452">
    <property type="entry name" value="OXIDOREDUCTASE CATD-RELATED"/>
    <property type="match status" value="1"/>
</dbReference>
<accession>A0A3A6Q996</accession>
<feature type="transmembrane region" description="Helical" evidence="7">
    <location>
        <begin position="55"/>
        <end position="79"/>
    </location>
</feature>
<dbReference type="GO" id="GO:0005886">
    <property type="term" value="C:plasma membrane"/>
    <property type="evidence" value="ECO:0007669"/>
    <property type="project" value="UniProtKB-SubCell"/>
</dbReference>
<feature type="transmembrane region" description="Helical" evidence="7">
    <location>
        <begin position="172"/>
        <end position="191"/>
    </location>
</feature>
<evidence type="ECO:0000313" key="9">
    <source>
        <dbReference type="Proteomes" id="UP000276588"/>
    </source>
</evidence>
<keyword evidence="5 7" id="KW-0472">Membrane</keyword>
<dbReference type="PANTHER" id="PTHR33452:SF1">
    <property type="entry name" value="INNER MEMBRANE PROTEIN YPHA-RELATED"/>
    <property type="match status" value="1"/>
</dbReference>
<comment type="subcellular location">
    <subcellularLocation>
        <location evidence="1">Cell membrane</location>
        <topology evidence="1">Multi-pass membrane protein</topology>
    </subcellularLocation>
</comment>
<evidence type="ECO:0000256" key="1">
    <source>
        <dbReference type="ARBA" id="ARBA00004651"/>
    </source>
</evidence>
<dbReference type="OrthoDB" id="177395at2157"/>
<name>A0A3A6Q996_9EURY</name>
<keyword evidence="3 7" id="KW-0812">Transmembrane</keyword>
<dbReference type="InterPro" id="IPR032808">
    <property type="entry name" value="DoxX"/>
</dbReference>
<feature type="transmembrane region" description="Helical" evidence="7">
    <location>
        <begin position="326"/>
        <end position="347"/>
    </location>
</feature>
<keyword evidence="2" id="KW-1003">Cell membrane</keyword>
<feature type="transmembrane region" description="Helical" evidence="7">
    <location>
        <begin position="142"/>
        <end position="165"/>
    </location>
</feature>
<organism evidence="8 9">
    <name type="scientific">Halonotius aquaticus</name>
    <dbReference type="NCBI Taxonomy" id="2216978"/>
    <lineage>
        <taxon>Archaea</taxon>
        <taxon>Methanobacteriati</taxon>
        <taxon>Methanobacteriota</taxon>
        <taxon>Stenosarchaea group</taxon>
        <taxon>Halobacteria</taxon>
        <taxon>Halobacteriales</taxon>
        <taxon>Haloferacaceae</taxon>
        <taxon>Halonotius</taxon>
    </lineage>
</organism>
<evidence type="ECO:0000256" key="7">
    <source>
        <dbReference type="SAM" id="Phobius"/>
    </source>
</evidence>